<comment type="caution">
    <text evidence="2">The sequence shown here is derived from an EMBL/GenBank/DDBJ whole genome shotgun (WGS) entry which is preliminary data.</text>
</comment>
<dbReference type="SUPFAM" id="SSF55729">
    <property type="entry name" value="Acyl-CoA N-acyltransferases (Nat)"/>
    <property type="match status" value="1"/>
</dbReference>
<dbReference type="EMBL" id="JAAGWK010000032">
    <property type="protein sequence ID" value="NEL56302.1"/>
    <property type="molecule type" value="Genomic_DNA"/>
</dbReference>
<organism evidence="2 3">
    <name type="scientific">Goekera deserti</name>
    <dbReference type="NCBI Taxonomy" id="2497753"/>
    <lineage>
        <taxon>Bacteria</taxon>
        <taxon>Bacillati</taxon>
        <taxon>Actinomycetota</taxon>
        <taxon>Actinomycetes</taxon>
        <taxon>Geodermatophilales</taxon>
        <taxon>Geodermatophilaceae</taxon>
        <taxon>Goekera</taxon>
    </lineage>
</organism>
<dbReference type="CDD" id="cd04301">
    <property type="entry name" value="NAT_SF"/>
    <property type="match status" value="1"/>
</dbReference>
<dbReference type="AlphaFoldDB" id="A0A7K3WJ27"/>
<dbReference type="Proteomes" id="UP000470470">
    <property type="component" value="Unassembled WGS sequence"/>
</dbReference>
<name>A0A7K3WJ27_9ACTN</name>
<proteinExistence type="predicted"/>
<dbReference type="GO" id="GO:0016747">
    <property type="term" value="F:acyltransferase activity, transferring groups other than amino-acyl groups"/>
    <property type="evidence" value="ECO:0007669"/>
    <property type="project" value="InterPro"/>
</dbReference>
<dbReference type="PROSITE" id="PS51186">
    <property type="entry name" value="GNAT"/>
    <property type="match status" value="1"/>
</dbReference>
<reference evidence="2 3" key="1">
    <citation type="submission" date="2020-02" db="EMBL/GenBank/DDBJ databases">
        <title>The whole genome sequence of CPCC 205119.</title>
        <authorList>
            <person name="Jiang Z."/>
        </authorList>
    </citation>
    <scope>NUCLEOTIDE SEQUENCE [LARGE SCALE GENOMIC DNA]</scope>
    <source>
        <strain evidence="2 3">CPCC 205119</strain>
    </source>
</reference>
<keyword evidence="3" id="KW-1185">Reference proteome</keyword>
<gene>
    <name evidence="2" type="ORF">G1H19_20235</name>
</gene>
<dbReference type="InterPro" id="IPR000182">
    <property type="entry name" value="GNAT_dom"/>
</dbReference>
<sequence length="198" mass="21825">MEDAEDGRGLAAVLLYRPEESADRAFDLTMIAVRPDLQGGGRGAALVRHAEDDLQQRGQRLLLMRTSGTPQYDRTRAFYRDLSYTEHTRVPDYWTDGDDLVVFSRRLSARAASHRPGAFSERDVMAQGSCSVAADDQTALLDSASSTPCPIAARMLRLPEARGWFGWAKASSRHQTGRSGRLALWLGLGRVNAWSNSG</sequence>
<dbReference type="InterPro" id="IPR016181">
    <property type="entry name" value="Acyl_CoA_acyltransferase"/>
</dbReference>
<evidence type="ECO:0000313" key="3">
    <source>
        <dbReference type="Proteomes" id="UP000470470"/>
    </source>
</evidence>
<evidence type="ECO:0000259" key="1">
    <source>
        <dbReference type="PROSITE" id="PS51186"/>
    </source>
</evidence>
<dbReference type="Pfam" id="PF00583">
    <property type="entry name" value="Acetyltransf_1"/>
    <property type="match status" value="1"/>
</dbReference>
<feature type="domain" description="N-acetyltransferase" evidence="1">
    <location>
        <begin position="1"/>
        <end position="108"/>
    </location>
</feature>
<keyword evidence="2" id="KW-0808">Transferase</keyword>
<dbReference type="Gene3D" id="3.40.630.30">
    <property type="match status" value="1"/>
</dbReference>
<protein>
    <submittedName>
        <fullName evidence="2">GNAT family N-acetyltransferase</fullName>
    </submittedName>
</protein>
<evidence type="ECO:0000313" key="2">
    <source>
        <dbReference type="EMBL" id="NEL56302.1"/>
    </source>
</evidence>
<accession>A0A7K3WJ27</accession>